<protein>
    <submittedName>
        <fullName evidence="2">Uncharacterized protein</fullName>
    </submittedName>
</protein>
<feature type="compositionally biased region" description="Polar residues" evidence="1">
    <location>
        <begin position="78"/>
        <end position="105"/>
    </location>
</feature>
<dbReference type="EMBL" id="MNAO01000137">
    <property type="protein sequence ID" value="OHV16346.1"/>
    <property type="molecule type" value="Genomic_DNA"/>
</dbReference>
<reference evidence="2 3" key="1">
    <citation type="submission" date="2016-10" db="EMBL/GenBank/DDBJ databases">
        <title>Draft genome sequence of Methylobacterium extorquens CP3, a seed endophyte of Crotalaria pumila with plant growth-promoting and metal tolerance properties.</title>
        <authorList>
            <person name="Sanchez-Lopez A.S."/>
            <person name="Van Hamme J.D."/>
            <person name="Thijs S."/>
            <person name="Mcammond B.M."/>
            <person name="Stevens V."/>
            <person name="Gonzalez-Chavez M.D.C."/>
            <person name="Vangronsveld J."/>
        </authorList>
    </citation>
    <scope>NUCLEOTIDE SEQUENCE [LARGE SCALE GENOMIC DNA]</scope>
    <source>
        <strain evidence="2 3">CP3</strain>
    </source>
</reference>
<evidence type="ECO:0000313" key="2">
    <source>
        <dbReference type="EMBL" id="OHV16346.1"/>
    </source>
</evidence>
<accession>A0A1S1P5G9</accession>
<dbReference type="AlphaFoldDB" id="A0A1S1P5G9"/>
<feature type="region of interest" description="Disordered" evidence="1">
    <location>
        <begin position="70"/>
        <end position="105"/>
    </location>
</feature>
<gene>
    <name evidence="2" type="ORF">BK022_12830</name>
</gene>
<organism evidence="2 3">
    <name type="scientific">Methylorubrum extorquens</name>
    <name type="common">Methylobacterium dichloromethanicum</name>
    <name type="synonym">Methylobacterium extorquens</name>
    <dbReference type="NCBI Taxonomy" id="408"/>
    <lineage>
        <taxon>Bacteria</taxon>
        <taxon>Pseudomonadati</taxon>
        <taxon>Pseudomonadota</taxon>
        <taxon>Alphaproteobacteria</taxon>
        <taxon>Hyphomicrobiales</taxon>
        <taxon>Methylobacteriaceae</taxon>
        <taxon>Methylorubrum</taxon>
    </lineage>
</organism>
<dbReference type="Proteomes" id="UP000180215">
    <property type="component" value="Unassembled WGS sequence"/>
</dbReference>
<comment type="caution">
    <text evidence="2">The sequence shown here is derived from an EMBL/GenBank/DDBJ whole genome shotgun (WGS) entry which is preliminary data.</text>
</comment>
<sequence>MDALLIRPQGDLGTALLLGLVAVEHGMDAATKETTRPFSTTSRVSATIEPDGTVTVTALDERRLPVLKSTVATERRTSSPLSVQRRMSFSRLSDSRVESNTPPCA</sequence>
<name>A0A1S1P5G9_METEX</name>
<proteinExistence type="predicted"/>
<evidence type="ECO:0000256" key="1">
    <source>
        <dbReference type="SAM" id="MobiDB-lite"/>
    </source>
</evidence>
<evidence type="ECO:0000313" key="3">
    <source>
        <dbReference type="Proteomes" id="UP000180215"/>
    </source>
</evidence>